<evidence type="ECO:0000256" key="2">
    <source>
        <dbReference type="ARBA" id="ARBA00005011"/>
    </source>
</evidence>
<dbReference type="Proteomes" id="UP001275436">
    <property type="component" value="Unassembled WGS sequence"/>
</dbReference>
<evidence type="ECO:0000256" key="9">
    <source>
        <dbReference type="HAMAP-Rule" id="MF_01023"/>
    </source>
</evidence>
<comment type="catalytic activity">
    <reaction evidence="8 9">
        <text>L-histidinol phosphate + 2-oxoglutarate = 3-(imidazol-4-yl)-2-oxopropyl phosphate + L-glutamate</text>
        <dbReference type="Rhea" id="RHEA:23744"/>
        <dbReference type="ChEBI" id="CHEBI:16810"/>
        <dbReference type="ChEBI" id="CHEBI:29985"/>
        <dbReference type="ChEBI" id="CHEBI:57766"/>
        <dbReference type="ChEBI" id="CHEBI:57980"/>
        <dbReference type="EC" id="2.6.1.9"/>
    </reaction>
</comment>
<feature type="modified residue" description="N6-(pyridoxal phosphate)lysine" evidence="9">
    <location>
        <position position="223"/>
    </location>
</feature>
<comment type="subunit">
    <text evidence="3 9">Homodimer.</text>
</comment>
<dbReference type="InterPro" id="IPR050106">
    <property type="entry name" value="HistidinolP_aminotransfase"/>
</dbReference>
<evidence type="ECO:0000256" key="8">
    <source>
        <dbReference type="ARBA" id="ARBA00047481"/>
    </source>
</evidence>
<keyword evidence="12" id="KW-1185">Reference proteome</keyword>
<keyword evidence="6 9" id="KW-0663">Pyridoxal phosphate</keyword>
<dbReference type="SUPFAM" id="SSF53383">
    <property type="entry name" value="PLP-dependent transferases"/>
    <property type="match status" value="1"/>
</dbReference>
<accession>A0ABQ5TJU1</accession>
<keyword evidence="7 9" id="KW-0368">Histidine biosynthesis</keyword>
<keyword evidence="9" id="KW-0028">Amino-acid biosynthesis</keyword>
<dbReference type="EMBL" id="BSKO01000001">
    <property type="protein sequence ID" value="GLO66437.1"/>
    <property type="molecule type" value="Genomic_DNA"/>
</dbReference>
<evidence type="ECO:0000256" key="1">
    <source>
        <dbReference type="ARBA" id="ARBA00001933"/>
    </source>
</evidence>
<dbReference type="PANTHER" id="PTHR43643">
    <property type="entry name" value="HISTIDINOL-PHOSPHATE AMINOTRANSFERASE 2"/>
    <property type="match status" value="1"/>
</dbReference>
<dbReference type="InterPro" id="IPR015421">
    <property type="entry name" value="PyrdxlP-dep_Trfase_major"/>
</dbReference>
<keyword evidence="5 9" id="KW-0808">Transferase</keyword>
<dbReference type="EC" id="2.6.1.9" evidence="9"/>
<dbReference type="InterPro" id="IPR004839">
    <property type="entry name" value="Aminotransferase_I/II_large"/>
</dbReference>
<comment type="cofactor">
    <cofactor evidence="1 9">
        <name>pyridoxal 5'-phosphate</name>
        <dbReference type="ChEBI" id="CHEBI:597326"/>
    </cofactor>
</comment>
<protein>
    <recommendedName>
        <fullName evidence="9">Histidinol-phosphate aminotransferase</fullName>
        <ecNumber evidence="9">2.6.1.9</ecNumber>
    </recommendedName>
    <alternativeName>
        <fullName evidence="9">Imidazole acetol-phosphate transaminase</fullName>
    </alternativeName>
</protein>
<dbReference type="RefSeq" id="WP_017796900.1">
    <property type="nucleotide sequence ID" value="NZ_BSKO01000001.1"/>
</dbReference>
<dbReference type="Pfam" id="PF00155">
    <property type="entry name" value="Aminotran_1_2"/>
    <property type="match status" value="1"/>
</dbReference>
<dbReference type="InterPro" id="IPR005861">
    <property type="entry name" value="HisP_aminotrans"/>
</dbReference>
<reference evidence="11 12" key="1">
    <citation type="submission" date="2023-02" db="EMBL/GenBank/DDBJ databases">
        <title>Oceanobacillus kimchii IFOP_LL358 isolated form Alexandrium catenella lab strain.</title>
        <authorList>
            <person name="Gajardo G."/>
            <person name="Ueki S."/>
            <person name="Maruyama F."/>
        </authorList>
    </citation>
    <scope>NUCLEOTIDE SEQUENCE [LARGE SCALE GENOMIC DNA]</scope>
    <source>
        <strain evidence="11 12">IFOP_LL358</strain>
    </source>
</reference>
<dbReference type="CDD" id="cd00609">
    <property type="entry name" value="AAT_like"/>
    <property type="match status" value="1"/>
</dbReference>
<name>A0ABQ5TJU1_9BACI</name>
<organism evidence="11 12">
    <name type="scientific">Oceanobacillus kimchii</name>
    <dbReference type="NCBI Taxonomy" id="746691"/>
    <lineage>
        <taxon>Bacteria</taxon>
        <taxon>Bacillati</taxon>
        <taxon>Bacillota</taxon>
        <taxon>Bacilli</taxon>
        <taxon>Bacillales</taxon>
        <taxon>Bacillaceae</taxon>
        <taxon>Oceanobacillus</taxon>
    </lineage>
</organism>
<evidence type="ECO:0000313" key="11">
    <source>
        <dbReference type="EMBL" id="GLO66437.1"/>
    </source>
</evidence>
<dbReference type="PANTHER" id="PTHR43643:SF3">
    <property type="entry name" value="HISTIDINOL-PHOSPHATE AMINOTRANSFERASE"/>
    <property type="match status" value="1"/>
</dbReference>
<dbReference type="InterPro" id="IPR015422">
    <property type="entry name" value="PyrdxlP-dep_Trfase_small"/>
</dbReference>
<evidence type="ECO:0000256" key="5">
    <source>
        <dbReference type="ARBA" id="ARBA00022679"/>
    </source>
</evidence>
<evidence type="ECO:0000256" key="7">
    <source>
        <dbReference type="ARBA" id="ARBA00023102"/>
    </source>
</evidence>
<dbReference type="InterPro" id="IPR001917">
    <property type="entry name" value="Aminotrans_II_pyridoxalP_BS"/>
</dbReference>
<keyword evidence="4 9" id="KW-0032">Aminotransferase</keyword>
<proteinExistence type="inferred from homology"/>
<comment type="similarity">
    <text evidence="9">Belongs to the class-II pyridoxal-phosphate-dependent aminotransferase family. Histidinol-phosphate aminotransferase subfamily.</text>
</comment>
<dbReference type="GO" id="GO:0008483">
    <property type="term" value="F:transaminase activity"/>
    <property type="evidence" value="ECO:0007669"/>
    <property type="project" value="UniProtKB-KW"/>
</dbReference>
<dbReference type="NCBIfam" id="TIGR01141">
    <property type="entry name" value="hisC"/>
    <property type="match status" value="1"/>
</dbReference>
<comment type="caution">
    <text evidence="11">The sequence shown here is derived from an EMBL/GenBank/DDBJ whole genome shotgun (WGS) entry which is preliminary data.</text>
</comment>
<comment type="pathway">
    <text evidence="2 9">Amino-acid biosynthesis; L-histidine biosynthesis; L-histidine from 5-phospho-alpha-D-ribose 1-diphosphate: step 7/9.</text>
</comment>
<dbReference type="InterPro" id="IPR015424">
    <property type="entry name" value="PyrdxlP-dep_Trfase"/>
</dbReference>
<dbReference type="PROSITE" id="PS00599">
    <property type="entry name" value="AA_TRANSFER_CLASS_2"/>
    <property type="match status" value="1"/>
</dbReference>
<dbReference type="Gene3D" id="3.40.640.10">
    <property type="entry name" value="Type I PLP-dependent aspartate aminotransferase-like (Major domain)"/>
    <property type="match status" value="1"/>
</dbReference>
<gene>
    <name evidence="11" type="primary">hisC_2</name>
    <name evidence="9" type="synonym">hisC</name>
    <name evidence="11" type="ORF">MACH08_22210</name>
</gene>
<evidence type="ECO:0000256" key="4">
    <source>
        <dbReference type="ARBA" id="ARBA00022576"/>
    </source>
</evidence>
<dbReference type="Gene3D" id="3.90.1150.10">
    <property type="entry name" value="Aspartate Aminotransferase, domain 1"/>
    <property type="match status" value="1"/>
</dbReference>
<dbReference type="HAMAP" id="MF_01023">
    <property type="entry name" value="HisC_aminotrans_2"/>
    <property type="match status" value="1"/>
</dbReference>
<evidence type="ECO:0000313" key="12">
    <source>
        <dbReference type="Proteomes" id="UP001275436"/>
    </source>
</evidence>
<evidence type="ECO:0000259" key="10">
    <source>
        <dbReference type="Pfam" id="PF00155"/>
    </source>
</evidence>
<sequence>MQGKDILKQLSPYKQGKQTKDIQIDYQLDYIVKLASNENPYGYSKQVSEALKAENFDFHIYPDGYTSDLRTALTRKLNIDETEIIFGSGSEEIIQLLCRSFIVPGSNVVMATPTFPQYKHYSLIEGAEIKEIPTDEEGYHQLDKMLATIDDHTAIVWLCTPNNPTGAAFSKDAFTSFLDQCPKEVLVVLDEAYYEYLQPDKELNALQLRNTYSNVIVLRTFSKAYGLAGLRIGYGIANASIIETLDKVRGPFNTNAVAQKAASYALEDQKFIQHTNQENYKNLIEFQRFLEKLGWGYYDSEANFLLVKTPTSGVKVYEYLIRFGFIVRPGELLGIPKTIRVTIGKEKDMKKLQKVLEQFDHELG</sequence>
<feature type="domain" description="Aminotransferase class I/classII large" evidence="10">
    <location>
        <begin position="31"/>
        <end position="353"/>
    </location>
</feature>
<evidence type="ECO:0000256" key="3">
    <source>
        <dbReference type="ARBA" id="ARBA00011738"/>
    </source>
</evidence>
<evidence type="ECO:0000256" key="6">
    <source>
        <dbReference type="ARBA" id="ARBA00022898"/>
    </source>
</evidence>